<dbReference type="Pfam" id="PF09353">
    <property type="entry name" value="DUF1995"/>
    <property type="match status" value="1"/>
</dbReference>
<feature type="domain" description="DUF1995" evidence="2">
    <location>
        <begin position="68"/>
        <end position="336"/>
    </location>
</feature>
<keyword evidence="4" id="KW-1185">Reference proteome</keyword>
<reference evidence="3" key="1">
    <citation type="submission" date="2021-05" db="EMBL/GenBank/DDBJ databases">
        <title>The genome of the haptophyte Pavlova lutheri (Diacronema luteri, Pavlovales) - a model for lipid biosynthesis in eukaryotic algae.</title>
        <authorList>
            <person name="Hulatt C.J."/>
            <person name="Posewitz M.C."/>
        </authorList>
    </citation>
    <scope>NUCLEOTIDE SEQUENCE</scope>
    <source>
        <strain evidence="3">NIVA-4/92</strain>
    </source>
</reference>
<feature type="signal peptide" evidence="1">
    <location>
        <begin position="1"/>
        <end position="21"/>
    </location>
</feature>
<accession>A0A8J5XS97</accession>
<dbReference type="EMBL" id="JAGTXO010000012">
    <property type="protein sequence ID" value="KAG8464500.1"/>
    <property type="molecule type" value="Genomic_DNA"/>
</dbReference>
<dbReference type="OrthoDB" id="2082at2759"/>
<dbReference type="PANTHER" id="PTHR34051">
    <property type="entry name" value="PROTEIN LOW PSII ACCUMULATION 3, CHLOROPLASTIC"/>
    <property type="match status" value="1"/>
</dbReference>
<feature type="chain" id="PRO_5035197837" description="DUF1995 domain-containing protein" evidence="1">
    <location>
        <begin position="22"/>
        <end position="382"/>
    </location>
</feature>
<evidence type="ECO:0000313" key="4">
    <source>
        <dbReference type="Proteomes" id="UP000751190"/>
    </source>
</evidence>
<dbReference type="AlphaFoldDB" id="A0A8J5XS97"/>
<proteinExistence type="predicted"/>
<dbReference type="PANTHER" id="PTHR34051:SF2">
    <property type="entry name" value="PROTEIN LPA3"/>
    <property type="match status" value="1"/>
</dbReference>
<comment type="caution">
    <text evidence="3">The sequence shown here is derived from an EMBL/GenBank/DDBJ whole genome shotgun (WGS) entry which is preliminary data.</text>
</comment>
<dbReference type="InterPro" id="IPR044687">
    <property type="entry name" value="LPA3"/>
</dbReference>
<dbReference type="OMA" id="KSATWWE"/>
<evidence type="ECO:0000259" key="2">
    <source>
        <dbReference type="Pfam" id="PF09353"/>
    </source>
</evidence>
<organism evidence="3 4">
    <name type="scientific">Diacronema lutheri</name>
    <name type="common">Unicellular marine alga</name>
    <name type="synonym">Monochrysis lutheri</name>
    <dbReference type="NCBI Taxonomy" id="2081491"/>
    <lineage>
        <taxon>Eukaryota</taxon>
        <taxon>Haptista</taxon>
        <taxon>Haptophyta</taxon>
        <taxon>Pavlovophyceae</taxon>
        <taxon>Pavlovales</taxon>
        <taxon>Pavlovaceae</taxon>
        <taxon>Diacronema</taxon>
    </lineage>
</organism>
<evidence type="ECO:0000313" key="3">
    <source>
        <dbReference type="EMBL" id="KAG8464500.1"/>
    </source>
</evidence>
<dbReference type="InterPro" id="IPR018962">
    <property type="entry name" value="DUF1995"/>
</dbReference>
<protein>
    <recommendedName>
        <fullName evidence="2">DUF1995 domain-containing protein</fullName>
    </recommendedName>
</protein>
<keyword evidence="1" id="KW-0732">Signal</keyword>
<dbReference type="Proteomes" id="UP000751190">
    <property type="component" value="Unassembled WGS sequence"/>
</dbReference>
<evidence type="ECO:0000256" key="1">
    <source>
        <dbReference type="SAM" id="SignalP"/>
    </source>
</evidence>
<gene>
    <name evidence="3" type="ORF">KFE25_009868</name>
</gene>
<sequence length="382" mass="41205">MPPSAHLRVVLALCTAGAAAGAACAAPRARAGLSSVAARPRAAVRAASEPAAAPTAAATGSDELALPPASFEALLRQAQASTLASVGDGHRLLEVEFPPLPTAILEDASSSAYDVSDANVRLAVRYAQGLGKRVAVLVPDRPELERAIKVAGGRQQPYANVSLHSLTGSSPVLSGGGAQGADNSIEGFFSRIFNIERLGKANVTIVPEAEIYVILTVSCQELPDVERLWAQDVAPNGRKAIVLFNLKLDTQRGDLGLPAFPRKALQHRFLSRVKPAYYLRSRSYSLSLRRPPFLLPFSGALFRVYPGPFQCLLDTGNGRYRMVRQYDRRPALGEFKEDLRQALKVDPEDKGQASDVLTRGYKTKTWFEEDAEGLDESDAWRT</sequence>
<name>A0A8J5XS97_DIALT</name>